<dbReference type="Pfam" id="PF04230">
    <property type="entry name" value="PS_pyruv_trans"/>
    <property type="match status" value="1"/>
</dbReference>
<evidence type="ECO:0000313" key="3">
    <source>
        <dbReference type="Proteomes" id="UP000320717"/>
    </source>
</evidence>
<sequence>MAELANAHHCAIAELANDPIGSAIFTKLSSDDTEIRAAVPVLGSTVAVRCVPSSEGYIVGCVGTNAAALQWLNDVLITQASVEFDVHGNPMHALATRVPTGNVPAEMIRAGQKLLALRRQEEVGDFDPGTHIPMHWYSAKLNFGDWVGPQMVQAYSGRQPIQFNRPGTNARALFSVGSIAGKINRHNVDVWGSGLMRPLTIKEVEVRKRLKGIKVHAVRGKLTRRELQDSLGWEVPEVYGDPALLLPDVIPPQDQGHGQVAVVPHYVHLPRIDHNAVSGRVVDVRNDVKTVVEEIAGAQAVVSSSLHGLIVAQAYGVPWVWLDVIDHQLGGKDFKFEDFFSCLDREAVSRIQVSASELASIDLAALGAKATLPALQIDLSLLRDAFPIDPVSGPLHEDFRARVEVLR</sequence>
<keyword evidence="3" id="KW-1185">Reference proteome</keyword>
<reference evidence="2 3" key="1">
    <citation type="submission" date="2019-07" db="EMBL/GenBank/DDBJ databases">
        <title>Complete Genome Sequence of drought tolerant Plant Growth-Promoting Rhizobacterium Glutamicibacter halophytocola DR408.</title>
        <authorList>
            <person name="Nishu S.D."/>
            <person name="Lee T.K."/>
        </authorList>
    </citation>
    <scope>NUCLEOTIDE SEQUENCE [LARGE SCALE GENOMIC DNA]</scope>
    <source>
        <strain evidence="2 3">DR408</strain>
    </source>
</reference>
<evidence type="ECO:0000259" key="1">
    <source>
        <dbReference type="Pfam" id="PF04230"/>
    </source>
</evidence>
<dbReference type="Proteomes" id="UP000320717">
    <property type="component" value="Chromosome"/>
</dbReference>
<accession>A0ABX5Y8X0</accession>
<dbReference type="RefSeq" id="WP_146275013.1">
    <property type="nucleotide sequence ID" value="NZ_CP042260.1"/>
</dbReference>
<proteinExistence type="predicted"/>
<evidence type="ECO:0000313" key="2">
    <source>
        <dbReference type="EMBL" id="QDY65119.1"/>
    </source>
</evidence>
<protein>
    <submittedName>
        <fullName evidence="2">Polysaccharide pyruvyl transferase family protein</fullName>
    </submittedName>
</protein>
<dbReference type="InterPro" id="IPR007345">
    <property type="entry name" value="Polysacch_pyruvyl_Trfase"/>
</dbReference>
<gene>
    <name evidence="2" type="ORF">FQA45_01680</name>
</gene>
<organism evidence="2 3">
    <name type="scientific">Glutamicibacter halophytocola</name>
    <dbReference type="NCBI Taxonomy" id="1933880"/>
    <lineage>
        <taxon>Bacteria</taxon>
        <taxon>Bacillati</taxon>
        <taxon>Actinomycetota</taxon>
        <taxon>Actinomycetes</taxon>
        <taxon>Micrococcales</taxon>
        <taxon>Micrococcaceae</taxon>
        <taxon>Glutamicibacter</taxon>
    </lineage>
</organism>
<keyword evidence="2" id="KW-0808">Transferase</keyword>
<feature type="domain" description="Polysaccharide pyruvyl transferase" evidence="1">
    <location>
        <begin position="205"/>
        <end position="324"/>
    </location>
</feature>
<dbReference type="EMBL" id="CP042260">
    <property type="protein sequence ID" value="QDY65119.1"/>
    <property type="molecule type" value="Genomic_DNA"/>
</dbReference>
<name>A0ABX5Y8X0_9MICC</name>
<dbReference type="GO" id="GO:0016740">
    <property type="term" value="F:transferase activity"/>
    <property type="evidence" value="ECO:0007669"/>
    <property type="project" value="UniProtKB-KW"/>
</dbReference>